<keyword evidence="2" id="KW-0547">Nucleotide-binding</keyword>
<evidence type="ECO:0000256" key="1">
    <source>
        <dbReference type="ARBA" id="ARBA00006354"/>
    </source>
</evidence>
<evidence type="ECO:0000256" key="2">
    <source>
        <dbReference type="ARBA" id="ARBA00022741"/>
    </source>
</evidence>
<evidence type="ECO:0000259" key="4">
    <source>
        <dbReference type="PROSITE" id="PS50051"/>
    </source>
</evidence>
<dbReference type="NCBIfam" id="NF007365">
    <property type="entry name" value="PRK09862.1"/>
    <property type="match status" value="1"/>
</dbReference>
<organism evidence="5 6">
    <name type="scientific">Acidihalobacter prosperus</name>
    <dbReference type="NCBI Taxonomy" id="160660"/>
    <lineage>
        <taxon>Bacteria</taxon>
        <taxon>Pseudomonadati</taxon>
        <taxon>Pseudomonadota</taxon>
        <taxon>Gammaproteobacteria</taxon>
        <taxon>Chromatiales</taxon>
        <taxon>Ectothiorhodospiraceae</taxon>
        <taxon>Acidihalobacter</taxon>
    </lineage>
</organism>
<dbReference type="InterPro" id="IPR003593">
    <property type="entry name" value="AAA+_ATPase"/>
</dbReference>
<dbReference type="InterPro" id="IPR000523">
    <property type="entry name" value="Mg_chelatse_chII-like_cat_dom"/>
</dbReference>
<dbReference type="PANTHER" id="PTHR32039">
    <property type="entry name" value="MAGNESIUM-CHELATASE SUBUNIT CHLI"/>
    <property type="match status" value="1"/>
</dbReference>
<dbReference type="GO" id="GO:0005524">
    <property type="term" value="F:ATP binding"/>
    <property type="evidence" value="ECO:0007669"/>
    <property type="project" value="UniProtKB-KW"/>
</dbReference>
<dbReference type="GO" id="GO:0008233">
    <property type="term" value="F:peptidase activity"/>
    <property type="evidence" value="ECO:0007669"/>
    <property type="project" value="UniProtKB-KW"/>
</dbReference>
<dbReference type="InterPro" id="IPR027417">
    <property type="entry name" value="P-loop_NTPase"/>
</dbReference>
<evidence type="ECO:0000313" key="5">
    <source>
        <dbReference type="EMBL" id="OBS09314.1"/>
    </source>
</evidence>
<dbReference type="RefSeq" id="WP_038090440.1">
    <property type="nucleotide sequence ID" value="NZ_JQSG02000003.1"/>
</dbReference>
<dbReference type="SMART" id="SM00382">
    <property type="entry name" value="AAA"/>
    <property type="match status" value="1"/>
</dbReference>
<name>A0A1A6C433_9GAMM</name>
<accession>A0A1A6C433</accession>
<comment type="caution">
    <text evidence="5">The sequence shown here is derived from an EMBL/GenBank/DDBJ whole genome shotgun (WGS) entry which is preliminary data.</text>
</comment>
<dbReference type="GO" id="GO:0003677">
    <property type="term" value="F:DNA binding"/>
    <property type="evidence" value="ECO:0007669"/>
    <property type="project" value="InterPro"/>
</dbReference>
<gene>
    <name evidence="5" type="ORF">Thpro_021642</name>
</gene>
<dbReference type="Gene3D" id="3.40.50.300">
    <property type="entry name" value="P-loop containing nucleotide triphosphate hydrolases"/>
    <property type="match status" value="1"/>
</dbReference>
<dbReference type="PRINTS" id="PR01657">
    <property type="entry name" value="MCMFAMILY"/>
</dbReference>
<comment type="similarity">
    <text evidence="1">Belongs to the Mg-chelatase subunits D/I family. ComM subfamily.</text>
</comment>
<dbReference type="OrthoDB" id="9813147at2"/>
<protein>
    <submittedName>
        <fullName evidence="5">ATP-dependent protease</fullName>
    </submittedName>
</protein>
<dbReference type="InterPro" id="IPR014721">
    <property type="entry name" value="Ribsml_uS5_D2-typ_fold_subgr"/>
</dbReference>
<dbReference type="Pfam" id="PF13541">
    <property type="entry name" value="ChlI"/>
    <property type="match status" value="1"/>
</dbReference>
<dbReference type="NCBIfam" id="TIGR00368">
    <property type="entry name" value="YifB family Mg chelatase-like AAA ATPase"/>
    <property type="match status" value="1"/>
</dbReference>
<keyword evidence="5" id="KW-0645">Protease</keyword>
<dbReference type="InterPro" id="IPR001208">
    <property type="entry name" value="MCM_dom"/>
</dbReference>
<dbReference type="InterPro" id="IPR025158">
    <property type="entry name" value="Mg_chelat-rel_C"/>
</dbReference>
<dbReference type="AlphaFoldDB" id="A0A1A6C433"/>
<reference evidence="5 6" key="1">
    <citation type="journal article" date="2014" name="Genome Announc.">
        <title>Draft Genome Sequence of the Iron-Oxidizing, Acidophilic, and Halotolerant 'Thiobacillus prosperus' Type Strain DSM 5130.</title>
        <authorList>
            <person name="Ossandon F.J."/>
            <person name="Cardenas J.P."/>
            <person name="Corbett M."/>
            <person name="Quatrini R."/>
            <person name="Holmes D.S."/>
            <person name="Watkin E."/>
        </authorList>
    </citation>
    <scope>NUCLEOTIDE SEQUENCE [LARGE SCALE GENOMIC DNA]</scope>
    <source>
        <strain evidence="5 6">DSM 5130</strain>
    </source>
</reference>
<sequence>MSLARVYTRAQLGIDAPEVCVEVHLANGLPALSIVGLPEAAVRESKDRVRAAILNSHFEFPARRITVNLAPADLPKEGGRFDLPIALGILAASGQIPAEALDDIEFIGELALSGELRTVRGALPAALAARSAERSLLVPAACMAEASLVESLPLYATDHLLQVCAHLSGQTRLKQQETSPQAIPQNWDVDLSDIRGQHQARRALEVAAAGGHNLLMIGPPGTGKTMLATRLPTILPAMTPEEALEAAIVASISEQGFEPLHWGRRPVRSPHHTASGVALAGGGSQPRPGEISLAHHGILFLDELTEFDRRDLDVLREPMETGHITISRAARQAQFPARFQLIAAMNPCPQGRSCDLGPGCECSPERQRRYRARLSAPLLDRIDLQVEVPQLPREALRQEAPRGESSRVVRARVITARQRQIQRQGCSNAQLDTRGIERYCTLAPSERDLLEQAMTRFRLSARAYHRILKVARTAADLEGTGNIAGHHLAEALGYRAMDRWDGQRI</sequence>
<keyword evidence="5" id="KW-0378">Hydrolase</keyword>
<dbReference type="InterPro" id="IPR020568">
    <property type="entry name" value="Ribosomal_Su5_D2-typ_SF"/>
</dbReference>
<dbReference type="Gene3D" id="3.30.230.10">
    <property type="match status" value="1"/>
</dbReference>
<dbReference type="SUPFAM" id="SSF52540">
    <property type="entry name" value="P-loop containing nucleoside triphosphate hydrolases"/>
    <property type="match status" value="1"/>
</dbReference>
<evidence type="ECO:0000313" key="6">
    <source>
        <dbReference type="Proteomes" id="UP000029273"/>
    </source>
</evidence>
<keyword evidence="3" id="KW-0067">ATP-binding</keyword>
<dbReference type="STRING" id="160660.BJI67_01510"/>
<dbReference type="SUPFAM" id="SSF54211">
    <property type="entry name" value="Ribosomal protein S5 domain 2-like"/>
    <property type="match status" value="1"/>
</dbReference>
<dbReference type="PROSITE" id="PS50051">
    <property type="entry name" value="MCM_2"/>
    <property type="match status" value="1"/>
</dbReference>
<dbReference type="EMBL" id="JQSG02000003">
    <property type="protein sequence ID" value="OBS09314.1"/>
    <property type="molecule type" value="Genomic_DNA"/>
</dbReference>
<dbReference type="PANTHER" id="PTHR32039:SF7">
    <property type="entry name" value="COMPETENCE PROTEIN COMM"/>
    <property type="match status" value="1"/>
</dbReference>
<dbReference type="GO" id="GO:0006508">
    <property type="term" value="P:proteolysis"/>
    <property type="evidence" value="ECO:0007669"/>
    <property type="project" value="UniProtKB-KW"/>
</dbReference>
<keyword evidence="6" id="KW-1185">Reference proteome</keyword>
<dbReference type="Pfam" id="PF13335">
    <property type="entry name" value="Mg_chelatase_C"/>
    <property type="match status" value="1"/>
</dbReference>
<dbReference type="Proteomes" id="UP000029273">
    <property type="component" value="Unassembled WGS sequence"/>
</dbReference>
<proteinExistence type="inferred from homology"/>
<dbReference type="InterPro" id="IPR004482">
    <property type="entry name" value="Mg_chelat-rel"/>
</dbReference>
<dbReference type="InterPro" id="IPR045006">
    <property type="entry name" value="CHLI-like"/>
</dbReference>
<evidence type="ECO:0000256" key="3">
    <source>
        <dbReference type="ARBA" id="ARBA00022840"/>
    </source>
</evidence>
<feature type="domain" description="MCM C-terminal AAA(+) ATPase" evidence="4">
    <location>
        <begin position="289"/>
        <end position="384"/>
    </location>
</feature>
<dbReference type="Pfam" id="PF01078">
    <property type="entry name" value="Mg_chelatase"/>
    <property type="match status" value="1"/>
</dbReference>